<dbReference type="InterPro" id="IPR036397">
    <property type="entry name" value="RNaseH_sf"/>
</dbReference>
<dbReference type="Proteomes" id="UP000541610">
    <property type="component" value="Unassembled WGS sequence"/>
</dbReference>
<feature type="non-terminal residue" evidence="2">
    <location>
        <position position="429"/>
    </location>
</feature>
<dbReference type="OrthoDB" id="6020750at2759"/>
<dbReference type="Pfam" id="PF17921">
    <property type="entry name" value="Integrase_H2C2"/>
    <property type="match status" value="1"/>
</dbReference>
<dbReference type="AlphaFoldDB" id="A0A7J6MNH3"/>
<dbReference type="Gene3D" id="3.30.420.10">
    <property type="entry name" value="Ribonuclease H-like superfamily/Ribonuclease H"/>
    <property type="match status" value="1"/>
</dbReference>
<accession>A0A7J6MNH3</accession>
<feature type="domain" description="Integrase catalytic" evidence="1">
    <location>
        <begin position="163"/>
        <end position="337"/>
    </location>
</feature>
<dbReference type="SUPFAM" id="SSF53098">
    <property type="entry name" value="Ribonuclease H-like"/>
    <property type="match status" value="1"/>
</dbReference>
<dbReference type="InterPro" id="IPR012337">
    <property type="entry name" value="RNaseH-like_sf"/>
</dbReference>
<evidence type="ECO:0000259" key="1">
    <source>
        <dbReference type="PROSITE" id="PS50994"/>
    </source>
</evidence>
<dbReference type="PANTHER" id="PTHR37984:SF5">
    <property type="entry name" value="PROTEIN NYNRIN-LIKE"/>
    <property type="match status" value="1"/>
</dbReference>
<dbReference type="GO" id="GO:0003676">
    <property type="term" value="F:nucleic acid binding"/>
    <property type="evidence" value="ECO:0007669"/>
    <property type="project" value="InterPro"/>
</dbReference>
<reference evidence="2 3" key="1">
    <citation type="submission" date="2020-04" db="EMBL/GenBank/DDBJ databases">
        <title>Perkinsus olseni comparative genomics.</title>
        <authorList>
            <person name="Bogema D.R."/>
        </authorList>
    </citation>
    <scope>NUCLEOTIDE SEQUENCE [LARGE SCALE GENOMIC DNA]</scope>
    <source>
        <strain evidence="2">00978-12</strain>
    </source>
</reference>
<name>A0A7J6MNH3_PEROL</name>
<dbReference type="PROSITE" id="PS50994">
    <property type="entry name" value="INTEGRASE"/>
    <property type="match status" value="1"/>
</dbReference>
<comment type="caution">
    <text evidence="2">The sequence shown here is derived from an EMBL/GenBank/DDBJ whole genome shotgun (WGS) entry which is preliminary data.</text>
</comment>
<dbReference type="PANTHER" id="PTHR37984">
    <property type="entry name" value="PROTEIN CBG26694"/>
    <property type="match status" value="1"/>
</dbReference>
<dbReference type="InterPro" id="IPR050951">
    <property type="entry name" value="Retrovirus_Pol_polyprotein"/>
</dbReference>
<sequence length="429" mass="48882">AAEPKVIAANQRPSRTLGCATGELLPRRHLLRQPSSKHHARTCQHDLATLFSSVSTHQTRFLLASVATRPHDGILYFPWLHLCLPHTRFERPLPVVPLLRCRRLAFETFTDVMGHPPASSTVTLYQTYYYTPKLRSHLRRIASTCDTCQRKRRRNASRSQGGVVRPPGLSFDIGNVVVVDLQGPLVDPSAPQSDSKRWILTILDPVSFSVDYDILPYPTTSLVISAMERSFAVRGIPMVLVSDVGSVFTSAPFLYFLKTWNVRACWLPRDARGYGGFHERLHGQLLEQIRARLIDSARSSDPTPLSTVVAESVSALNRPPLYDFGGLSAHELHFCRRPRYPVGHDDSDEHNVSLEKLKEWLPSLTILDPQREILQDDLLRMADEVATRRCETMVDYWDLWCERSDRVRQRFEKLPLPRAHMHIFKPGDK</sequence>
<evidence type="ECO:0000313" key="3">
    <source>
        <dbReference type="Proteomes" id="UP000541610"/>
    </source>
</evidence>
<dbReference type="InterPro" id="IPR001584">
    <property type="entry name" value="Integrase_cat-core"/>
</dbReference>
<dbReference type="GO" id="GO:0015074">
    <property type="term" value="P:DNA integration"/>
    <property type="evidence" value="ECO:0007669"/>
    <property type="project" value="InterPro"/>
</dbReference>
<protein>
    <recommendedName>
        <fullName evidence="1">Integrase catalytic domain-containing protein</fullName>
    </recommendedName>
</protein>
<gene>
    <name evidence="2" type="ORF">FOZ60_001726</name>
</gene>
<dbReference type="Gene3D" id="1.10.340.70">
    <property type="match status" value="1"/>
</dbReference>
<dbReference type="InterPro" id="IPR041588">
    <property type="entry name" value="Integrase_H2C2"/>
</dbReference>
<proteinExistence type="predicted"/>
<dbReference type="EMBL" id="JABANP010001263">
    <property type="protein sequence ID" value="KAF4673064.1"/>
    <property type="molecule type" value="Genomic_DNA"/>
</dbReference>
<feature type="non-terminal residue" evidence="2">
    <location>
        <position position="1"/>
    </location>
</feature>
<evidence type="ECO:0000313" key="2">
    <source>
        <dbReference type="EMBL" id="KAF4673064.1"/>
    </source>
</evidence>
<organism evidence="2 3">
    <name type="scientific">Perkinsus olseni</name>
    <name type="common">Perkinsus atlanticus</name>
    <dbReference type="NCBI Taxonomy" id="32597"/>
    <lineage>
        <taxon>Eukaryota</taxon>
        <taxon>Sar</taxon>
        <taxon>Alveolata</taxon>
        <taxon>Perkinsozoa</taxon>
        <taxon>Perkinsea</taxon>
        <taxon>Perkinsida</taxon>
        <taxon>Perkinsidae</taxon>
        <taxon>Perkinsus</taxon>
    </lineage>
</organism>